<gene>
    <name evidence="7" type="ORF">KIW84_030795</name>
</gene>
<dbReference type="PROSITE" id="PS50888">
    <property type="entry name" value="BHLH"/>
    <property type="match status" value="1"/>
</dbReference>
<dbReference type="InterPro" id="IPR036638">
    <property type="entry name" value="HLH_DNA-bd_sf"/>
</dbReference>
<reference evidence="7 8" key="1">
    <citation type="journal article" date="2022" name="Nat. Genet.">
        <title>Improved pea reference genome and pan-genome highlight genomic features and evolutionary characteristics.</title>
        <authorList>
            <person name="Yang T."/>
            <person name="Liu R."/>
            <person name="Luo Y."/>
            <person name="Hu S."/>
            <person name="Wang D."/>
            <person name="Wang C."/>
            <person name="Pandey M.K."/>
            <person name="Ge S."/>
            <person name="Xu Q."/>
            <person name="Li N."/>
            <person name="Li G."/>
            <person name="Huang Y."/>
            <person name="Saxena R.K."/>
            <person name="Ji Y."/>
            <person name="Li M."/>
            <person name="Yan X."/>
            <person name="He Y."/>
            <person name="Liu Y."/>
            <person name="Wang X."/>
            <person name="Xiang C."/>
            <person name="Varshney R.K."/>
            <person name="Ding H."/>
            <person name="Gao S."/>
            <person name="Zong X."/>
        </authorList>
    </citation>
    <scope>NUCLEOTIDE SEQUENCE [LARGE SCALE GENOMIC DNA]</scope>
    <source>
        <strain evidence="7 8">cv. Zhongwan 6</strain>
    </source>
</reference>
<feature type="region of interest" description="Disordered" evidence="5">
    <location>
        <begin position="113"/>
        <end position="133"/>
    </location>
</feature>
<dbReference type="GO" id="GO:0010017">
    <property type="term" value="P:red or far-red light signaling pathway"/>
    <property type="evidence" value="ECO:0007669"/>
    <property type="project" value="UniProtKB-ARBA"/>
</dbReference>
<feature type="domain" description="BHLH" evidence="6">
    <location>
        <begin position="201"/>
        <end position="250"/>
    </location>
</feature>
<dbReference type="GO" id="GO:0046983">
    <property type="term" value="F:protein dimerization activity"/>
    <property type="evidence" value="ECO:0007669"/>
    <property type="project" value="InterPro"/>
</dbReference>
<feature type="region of interest" description="Disordered" evidence="5">
    <location>
        <begin position="174"/>
        <end position="193"/>
    </location>
</feature>
<keyword evidence="3" id="KW-0804">Transcription</keyword>
<dbReference type="CDD" id="cd11445">
    <property type="entry name" value="bHLH_AtPIF_like"/>
    <property type="match status" value="1"/>
</dbReference>
<comment type="subcellular location">
    <subcellularLocation>
        <location evidence="1">Nucleus</location>
    </subcellularLocation>
</comment>
<dbReference type="PANTHER" id="PTHR46807:SF5">
    <property type="entry name" value="HELIX LOOP HELIX DNA-BINDING DOMAIN PROTEIN"/>
    <property type="match status" value="1"/>
</dbReference>
<dbReference type="InterPro" id="IPR047265">
    <property type="entry name" value="PIF1-like_bHLH"/>
</dbReference>
<dbReference type="InterPro" id="IPR044273">
    <property type="entry name" value="PIF3-like"/>
</dbReference>
<evidence type="ECO:0000256" key="5">
    <source>
        <dbReference type="SAM" id="MobiDB-lite"/>
    </source>
</evidence>
<dbReference type="InterPro" id="IPR011598">
    <property type="entry name" value="bHLH_dom"/>
</dbReference>
<evidence type="ECO:0000256" key="4">
    <source>
        <dbReference type="ARBA" id="ARBA00023242"/>
    </source>
</evidence>
<dbReference type="SUPFAM" id="SSF47459">
    <property type="entry name" value="HLH, helix-loop-helix DNA-binding domain"/>
    <property type="match status" value="1"/>
</dbReference>
<dbReference type="Gramene" id="Psat03G0079500-T1">
    <property type="protein sequence ID" value="KAI5424739.1"/>
    <property type="gene ID" value="KIW84_030795"/>
</dbReference>
<keyword evidence="8" id="KW-1185">Reference proteome</keyword>
<keyword evidence="4" id="KW-0539">Nucleus</keyword>
<evidence type="ECO:0000313" key="8">
    <source>
        <dbReference type="Proteomes" id="UP001058974"/>
    </source>
</evidence>
<evidence type="ECO:0000256" key="1">
    <source>
        <dbReference type="ARBA" id="ARBA00004123"/>
    </source>
</evidence>
<dbReference type="GO" id="GO:0005634">
    <property type="term" value="C:nucleus"/>
    <property type="evidence" value="ECO:0007669"/>
    <property type="project" value="UniProtKB-SubCell"/>
</dbReference>
<dbReference type="Pfam" id="PF00010">
    <property type="entry name" value="HLH"/>
    <property type="match status" value="1"/>
</dbReference>
<keyword evidence="2" id="KW-0805">Transcription regulation</keyword>
<dbReference type="GO" id="GO:0003700">
    <property type="term" value="F:DNA-binding transcription factor activity"/>
    <property type="evidence" value="ECO:0007669"/>
    <property type="project" value="InterPro"/>
</dbReference>
<organism evidence="7 8">
    <name type="scientific">Pisum sativum</name>
    <name type="common">Garden pea</name>
    <name type="synonym">Lathyrus oleraceus</name>
    <dbReference type="NCBI Taxonomy" id="3888"/>
    <lineage>
        <taxon>Eukaryota</taxon>
        <taxon>Viridiplantae</taxon>
        <taxon>Streptophyta</taxon>
        <taxon>Embryophyta</taxon>
        <taxon>Tracheophyta</taxon>
        <taxon>Spermatophyta</taxon>
        <taxon>Magnoliopsida</taxon>
        <taxon>eudicotyledons</taxon>
        <taxon>Gunneridae</taxon>
        <taxon>Pentapetalae</taxon>
        <taxon>rosids</taxon>
        <taxon>fabids</taxon>
        <taxon>Fabales</taxon>
        <taxon>Fabaceae</taxon>
        <taxon>Papilionoideae</taxon>
        <taxon>50 kb inversion clade</taxon>
        <taxon>NPAAA clade</taxon>
        <taxon>Hologalegina</taxon>
        <taxon>IRL clade</taxon>
        <taxon>Fabeae</taxon>
        <taxon>Lathyrus</taxon>
    </lineage>
</organism>
<sequence length="351" mass="40190">TFSFSYKQHKLVLLIMFDSSSSYVDFQSSQTKNNTHMFTYLTPFKKPRLETSSQIETTKLQQGGCEYQKTEKVNFSNFSVPAVFLKPTHRQNSSRNVLSSERVQEKELLPTLDEHSEAADNHSSAFGIREKRKASDIEVCNEPESSSACSLEASNDPNFGFRDHEENYDSPYFSDNEEETSENMLKAKPAREGNRIKRSYKSAKSHTLTERKRRDKINEKIRILKELIPNCNKMDEASMLDDAIDYLKTLKLQLQIMTMCRGLCMPLNHLMMLPPTHHMNMNMNAQHLMGFRPQVQFPIPQMNNGVTDDNNNIRVQMFGFSNQLPPPMSIHNAPFTVPVIGNSSTAPTSFQ</sequence>
<evidence type="ECO:0000256" key="3">
    <source>
        <dbReference type="ARBA" id="ARBA00023163"/>
    </source>
</evidence>
<evidence type="ECO:0000313" key="7">
    <source>
        <dbReference type="EMBL" id="KAI5424739.1"/>
    </source>
</evidence>
<dbReference type="EMBL" id="JAMSHJ010000003">
    <property type="protein sequence ID" value="KAI5424739.1"/>
    <property type="molecule type" value="Genomic_DNA"/>
</dbReference>
<accession>A0A9D4XPF7</accession>
<protein>
    <recommendedName>
        <fullName evidence="6">BHLH domain-containing protein</fullName>
    </recommendedName>
</protein>
<name>A0A9D4XPF7_PEA</name>
<feature type="non-terminal residue" evidence="7">
    <location>
        <position position="351"/>
    </location>
</feature>
<dbReference type="PANTHER" id="PTHR46807">
    <property type="entry name" value="TRANSCRIPTION FACTOR PIF3"/>
    <property type="match status" value="1"/>
</dbReference>
<evidence type="ECO:0000259" key="6">
    <source>
        <dbReference type="PROSITE" id="PS50888"/>
    </source>
</evidence>
<dbReference type="AlphaFoldDB" id="A0A9D4XPF7"/>
<dbReference type="Proteomes" id="UP001058974">
    <property type="component" value="Chromosome 3"/>
</dbReference>
<comment type="caution">
    <text evidence="7">The sequence shown here is derived from an EMBL/GenBank/DDBJ whole genome shotgun (WGS) entry which is preliminary data.</text>
</comment>
<dbReference type="Gene3D" id="4.10.280.10">
    <property type="entry name" value="Helix-loop-helix DNA-binding domain"/>
    <property type="match status" value="1"/>
</dbReference>
<evidence type="ECO:0000256" key="2">
    <source>
        <dbReference type="ARBA" id="ARBA00023015"/>
    </source>
</evidence>
<proteinExistence type="predicted"/>
<dbReference type="SMART" id="SM00353">
    <property type="entry name" value="HLH"/>
    <property type="match status" value="1"/>
</dbReference>